<sequence length="218" mass="24110">MELDDVGELLVILENRTVGQTVNHHQPAAPTARNLSAISFKADVLTSCIESDATIAAVSAPTSLFMHTSRPANASTETKRGPGWTDIAYAANGSLRRPKEEHRLYRPADFDRLFWIFTRNEGYNWGAWWPFINLVSKARQVINIAATPGQIGSLLTSRDSSSFACLAHAKTPSMRADLFQLSRSGSFGLRLGIHHHHHQPCGVISSILRAAFIRDRHV</sequence>
<evidence type="ECO:0000313" key="1">
    <source>
        <dbReference type="EMBL" id="KAK4002018.1"/>
    </source>
</evidence>
<dbReference type="EMBL" id="JAOYFB010000001">
    <property type="protein sequence ID" value="KAK4002018.1"/>
    <property type="molecule type" value="Genomic_DNA"/>
</dbReference>
<organism evidence="1 2">
    <name type="scientific">Daphnia magna</name>
    <dbReference type="NCBI Taxonomy" id="35525"/>
    <lineage>
        <taxon>Eukaryota</taxon>
        <taxon>Metazoa</taxon>
        <taxon>Ecdysozoa</taxon>
        <taxon>Arthropoda</taxon>
        <taxon>Crustacea</taxon>
        <taxon>Branchiopoda</taxon>
        <taxon>Diplostraca</taxon>
        <taxon>Cladocera</taxon>
        <taxon>Anomopoda</taxon>
        <taxon>Daphniidae</taxon>
        <taxon>Daphnia</taxon>
    </lineage>
</organism>
<name>A0ABQ9YN23_9CRUS</name>
<accession>A0ABQ9YN23</accession>
<gene>
    <name evidence="1" type="ORF">OUZ56_003877</name>
</gene>
<evidence type="ECO:0000313" key="2">
    <source>
        <dbReference type="Proteomes" id="UP001234178"/>
    </source>
</evidence>
<proteinExistence type="predicted"/>
<reference evidence="1 2" key="1">
    <citation type="journal article" date="2023" name="Nucleic Acids Res.">
        <title>The hologenome of Daphnia magna reveals possible DNA methylation and microbiome-mediated evolution of the host genome.</title>
        <authorList>
            <person name="Chaturvedi A."/>
            <person name="Li X."/>
            <person name="Dhandapani V."/>
            <person name="Marshall H."/>
            <person name="Kissane S."/>
            <person name="Cuenca-Cambronero M."/>
            <person name="Asole G."/>
            <person name="Calvet F."/>
            <person name="Ruiz-Romero M."/>
            <person name="Marangio P."/>
            <person name="Guigo R."/>
            <person name="Rago D."/>
            <person name="Mirbahai L."/>
            <person name="Eastwood N."/>
            <person name="Colbourne J.K."/>
            <person name="Zhou J."/>
            <person name="Mallon E."/>
            <person name="Orsini L."/>
        </authorList>
    </citation>
    <scope>NUCLEOTIDE SEQUENCE [LARGE SCALE GENOMIC DNA]</scope>
    <source>
        <strain evidence="1">LRV0_1</strain>
    </source>
</reference>
<protein>
    <submittedName>
        <fullName evidence="1">Uncharacterized protein</fullName>
    </submittedName>
</protein>
<keyword evidence="2" id="KW-1185">Reference proteome</keyword>
<comment type="caution">
    <text evidence="1">The sequence shown here is derived from an EMBL/GenBank/DDBJ whole genome shotgun (WGS) entry which is preliminary data.</text>
</comment>
<dbReference type="Proteomes" id="UP001234178">
    <property type="component" value="Unassembled WGS sequence"/>
</dbReference>